<dbReference type="Proteomes" id="UP001180020">
    <property type="component" value="Unassembled WGS sequence"/>
</dbReference>
<accession>A0AAV9ETH1</accession>
<evidence type="ECO:0000313" key="3">
    <source>
        <dbReference type="Proteomes" id="UP001180020"/>
    </source>
</evidence>
<dbReference type="EMBL" id="JAUJYO010000006">
    <property type="protein sequence ID" value="KAK1315487.1"/>
    <property type="molecule type" value="Genomic_DNA"/>
</dbReference>
<protein>
    <submittedName>
        <fullName evidence="2">Uncharacterized protein</fullName>
    </submittedName>
</protein>
<dbReference type="AlphaFoldDB" id="A0AAV9ETH1"/>
<name>A0AAV9ETH1_ACOCL</name>
<comment type="caution">
    <text evidence="2">The sequence shown here is derived from an EMBL/GenBank/DDBJ whole genome shotgun (WGS) entry which is preliminary data.</text>
</comment>
<evidence type="ECO:0000256" key="1">
    <source>
        <dbReference type="SAM" id="MobiDB-lite"/>
    </source>
</evidence>
<feature type="compositionally biased region" description="Basic residues" evidence="1">
    <location>
        <begin position="62"/>
        <end position="72"/>
    </location>
</feature>
<gene>
    <name evidence="2" type="ORF">QJS10_CPA06g02022</name>
</gene>
<feature type="region of interest" description="Disordered" evidence="1">
    <location>
        <begin position="1"/>
        <end position="105"/>
    </location>
</feature>
<feature type="compositionally biased region" description="Basic and acidic residues" evidence="1">
    <location>
        <begin position="26"/>
        <end position="48"/>
    </location>
</feature>
<keyword evidence="3" id="KW-1185">Reference proteome</keyword>
<evidence type="ECO:0000313" key="2">
    <source>
        <dbReference type="EMBL" id="KAK1315487.1"/>
    </source>
</evidence>
<feature type="compositionally biased region" description="Gly residues" evidence="1">
    <location>
        <begin position="49"/>
        <end position="61"/>
    </location>
</feature>
<sequence length="164" mass="16897">MAELRRCRPARRTRGTVRESCWTERGTVRETSEGSTEKGSTAEEREGSDGGGGRGGGGGGGRRGRRGGRRGSRSGDGGAGDGGGVAGFGGAAVGAPVGAPVGADPGAWAREVPARRDIAAKVTAKKVNRETAILFCFVLLFSRERKREREGLSGYKGGCTERGT</sequence>
<organism evidence="2 3">
    <name type="scientific">Acorus calamus</name>
    <name type="common">Sweet flag</name>
    <dbReference type="NCBI Taxonomy" id="4465"/>
    <lineage>
        <taxon>Eukaryota</taxon>
        <taxon>Viridiplantae</taxon>
        <taxon>Streptophyta</taxon>
        <taxon>Embryophyta</taxon>
        <taxon>Tracheophyta</taxon>
        <taxon>Spermatophyta</taxon>
        <taxon>Magnoliopsida</taxon>
        <taxon>Liliopsida</taxon>
        <taxon>Acoraceae</taxon>
        <taxon>Acorus</taxon>
    </lineage>
</organism>
<proteinExistence type="predicted"/>
<reference evidence="2" key="2">
    <citation type="submission" date="2023-06" db="EMBL/GenBank/DDBJ databases">
        <authorList>
            <person name="Ma L."/>
            <person name="Liu K.-W."/>
            <person name="Li Z."/>
            <person name="Hsiao Y.-Y."/>
            <person name="Qi Y."/>
            <person name="Fu T."/>
            <person name="Tang G."/>
            <person name="Zhang D."/>
            <person name="Sun W.-H."/>
            <person name="Liu D.-K."/>
            <person name="Li Y."/>
            <person name="Chen G.-Z."/>
            <person name="Liu X.-D."/>
            <person name="Liao X.-Y."/>
            <person name="Jiang Y.-T."/>
            <person name="Yu X."/>
            <person name="Hao Y."/>
            <person name="Huang J."/>
            <person name="Zhao X.-W."/>
            <person name="Ke S."/>
            <person name="Chen Y.-Y."/>
            <person name="Wu W.-L."/>
            <person name="Hsu J.-L."/>
            <person name="Lin Y.-F."/>
            <person name="Huang M.-D."/>
            <person name="Li C.-Y."/>
            <person name="Huang L."/>
            <person name="Wang Z.-W."/>
            <person name="Zhao X."/>
            <person name="Zhong W.-Y."/>
            <person name="Peng D.-H."/>
            <person name="Ahmad S."/>
            <person name="Lan S."/>
            <person name="Zhang J.-S."/>
            <person name="Tsai W.-C."/>
            <person name="Van De Peer Y."/>
            <person name="Liu Z.-J."/>
        </authorList>
    </citation>
    <scope>NUCLEOTIDE SEQUENCE</scope>
    <source>
        <strain evidence="2">CP</strain>
        <tissue evidence="2">Leaves</tissue>
    </source>
</reference>
<feature type="compositionally biased region" description="Low complexity" evidence="1">
    <location>
        <begin position="93"/>
        <end position="105"/>
    </location>
</feature>
<reference evidence="2" key="1">
    <citation type="journal article" date="2023" name="Nat. Commun.">
        <title>Diploid and tetraploid genomes of Acorus and the evolution of monocots.</title>
        <authorList>
            <person name="Ma L."/>
            <person name="Liu K.W."/>
            <person name="Li Z."/>
            <person name="Hsiao Y.Y."/>
            <person name="Qi Y."/>
            <person name="Fu T."/>
            <person name="Tang G.D."/>
            <person name="Zhang D."/>
            <person name="Sun W.H."/>
            <person name="Liu D.K."/>
            <person name="Li Y."/>
            <person name="Chen G.Z."/>
            <person name="Liu X.D."/>
            <person name="Liao X.Y."/>
            <person name="Jiang Y.T."/>
            <person name="Yu X."/>
            <person name="Hao Y."/>
            <person name="Huang J."/>
            <person name="Zhao X.W."/>
            <person name="Ke S."/>
            <person name="Chen Y.Y."/>
            <person name="Wu W.L."/>
            <person name="Hsu J.L."/>
            <person name="Lin Y.F."/>
            <person name="Huang M.D."/>
            <person name="Li C.Y."/>
            <person name="Huang L."/>
            <person name="Wang Z.W."/>
            <person name="Zhao X."/>
            <person name="Zhong W.Y."/>
            <person name="Peng D.H."/>
            <person name="Ahmad S."/>
            <person name="Lan S."/>
            <person name="Zhang J.S."/>
            <person name="Tsai W.C."/>
            <person name="Van de Peer Y."/>
            <person name="Liu Z.J."/>
        </authorList>
    </citation>
    <scope>NUCLEOTIDE SEQUENCE</scope>
    <source>
        <strain evidence="2">CP</strain>
    </source>
</reference>
<feature type="compositionally biased region" description="Gly residues" evidence="1">
    <location>
        <begin position="74"/>
        <end position="92"/>
    </location>
</feature>